<feature type="compositionally biased region" description="Basic and acidic residues" evidence="2">
    <location>
        <begin position="1"/>
        <end position="19"/>
    </location>
</feature>
<dbReference type="SUPFAM" id="SSF69047">
    <property type="entry name" value="Hypothetical protein YjbJ"/>
    <property type="match status" value="1"/>
</dbReference>
<evidence type="ECO:0000313" key="4">
    <source>
        <dbReference type="EMBL" id="XDQ69818.1"/>
    </source>
</evidence>
<dbReference type="AlphaFoldDB" id="A0AB39STX2"/>
<protein>
    <submittedName>
        <fullName evidence="4">CsbD family protein</fullName>
    </submittedName>
</protein>
<evidence type="ECO:0000259" key="3">
    <source>
        <dbReference type="Pfam" id="PF05532"/>
    </source>
</evidence>
<reference evidence="4" key="1">
    <citation type="submission" date="2024-07" db="EMBL/GenBank/DDBJ databases">
        <authorList>
            <person name="Yu S.T."/>
        </authorList>
    </citation>
    <scope>NUCLEOTIDE SEQUENCE</scope>
    <source>
        <strain evidence="4">R44</strain>
    </source>
</reference>
<dbReference type="Gene3D" id="1.10.1470.10">
    <property type="entry name" value="YjbJ"/>
    <property type="match status" value="1"/>
</dbReference>
<dbReference type="RefSeq" id="WP_369142562.1">
    <property type="nucleotide sequence ID" value="NZ_CP163444.1"/>
</dbReference>
<feature type="region of interest" description="Disordered" evidence="2">
    <location>
        <begin position="1"/>
        <end position="60"/>
    </location>
</feature>
<feature type="domain" description="CsbD-like" evidence="3">
    <location>
        <begin position="3"/>
        <end position="49"/>
    </location>
</feature>
<proteinExistence type="inferred from homology"/>
<dbReference type="EMBL" id="CP163444">
    <property type="protein sequence ID" value="XDQ69818.1"/>
    <property type="molecule type" value="Genomic_DNA"/>
</dbReference>
<accession>A0AB39STX2</accession>
<comment type="similarity">
    <text evidence="1">Belongs to the UPF0337 (CsbD) family.</text>
</comment>
<evidence type="ECO:0000256" key="1">
    <source>
        <dbReference type="ARBA" id="ARBA00009129"/>
    </source>
</evidence>
<evidence type="ECO:0000256" key="2">
    <source>
        <dbReference type="SAM" id="MobiDB-lite"/>
    </source>
</evidence>
<dbReference type="InterPro" id="IPR008462">
    <property type="entry name" value="CsbD"/>
</dbReference>
<name>A0AB39STX2_9ACTN</name>
<dbReference type="InterPro" id="IPR036629">
    <property type="entry name" value="YjbJ_sf"/>
</dbReference>
<feature type="compositionally biased region" description="Basic residues" evidence="2">
    <location>
        <begin position="51"/>
        <end position="60"/>
    </location>
</feature>
<sequence>MGKLKGKADQVKGKTKEEVGSMTDDESMEMKGKAQKVKGRVEESAADAGTRMRRMGEKKR</sequence>
<organism evidence="4">
    <name type="scientific">Streptomyces sp. R44</name>
    <dbReference type="NCBI Taxonomy" id="3238633"/>
    <lineage>
        <taxon>Bacteria</taxon>
        <taxon>Bacillati</taxon>
        <taxon>Actinomycetota</taxon>
        <taxon>Actinomycetes</taxon>
        <taxon>Kitasatosporales</taxon>
        <taxon>Streptomycetaceae</taxon>
        <taxon>Streptomyces</taxon>
    </lineage>
</organism>
<dbReference type="Pfam" id="PF05532">
    <property type="entry name" value="CsbD"/>
    <property type="match status" value="1"/>
</dbReference>
<gene>
    <name evidence="4" type="ORF">AB5J54_04445</name>
</gene>